<sequence length="94" mass="10795">MAVLKAETVKKAMKRKGFIMEAGRQKHPRYYFEDNGEIAAVKTHMSHNDQELTDFLQAQMAAQLHISKADFLEMISCKIEHEGIANIYREKGLL</sequence>
<dbReference type="AlphaFoldDB" id="A0AAX0Q708"/>
<evidence type="ECO:0000313" key="1">
    <source>
        <dbReference type="EMBL" id="PAV09036.1"/>
    </source>
</evidence>
<comment type="caution">
    <text evidence="1">The sequence shown here is derived from an EMBL/GenBank/DDBJ whole genome shotgun (WGS) entry which is preliminary data.</text>
</comment>
<name>A0AAX0Q708_9EURY</name>
<organism evidence="1 2">
    <name type="scientific">Methanocorpusculum parvum</name>
    <dbReference type="NCBI Taxonomy" id="2193"/>
    <lineage>
        <taxon>Archaea</taxon>
        <taxon>Methanobacteriati</taxon>
        <taxon>Methanobacteriota</taxon>
        <taxon>Stenosarchaea group</taxon>
        <taxon>Methanomicrobia</taxon>
        <taxon>Methanomicrobiales</taxon>
        <taxon>Methanocorpusculaceae</taxon>
        <taxon>Methanocorpusculum</taxon>
    </lineage>
</organism>
<proteinExistence type="predicted"/>
<accession>A0AAX0Q708</accession>
<keyword evidence="2" id="KW-1185">Reference proteome</keyword>
<reference evidence="1 2" key="1">
    <citation type="journal article" date="2017" name="BMC Genomics">
        <title>Genomic analysis of methanogenic archaea reveals a shift towards energy conservation.</title>
        <authorList>
            <person name="Gilmore S.P."/>
            <person name="Henske J.K."/>
            <person name="Sexton J.A."/>
            <person name="Solomon K.V."/>
            <person name="Seppala S."/>
            <person name="Yoo J.I."/>
            <person name="Huyett L.M."/>
            <person name="Pressman A."/>
            <person name="Cogan J.Z."/>
            <person name="Kivenson V."/>
            <person name="Peng X."/>
            <person name="Tan Y."/>
            <person name="Valentine D.L."/>
            <person name="O'Malley M.A."/>
        </authorList>
    </citation>
    <scope>NUCLEOTIDE SEQUENCE [LARGE SCALE GENOMIC DNA]</scope>
    <source>
        <strain evidence="1 2">XII</strain>
    </source>
</reference>
<evidence type="ECO:0000313" key="2">
    <source>
        <dbReference type="Proteomes" id="UP000243820"/>
    </source>
</evidence>
<dbReference type="Proteomes" id="UP000243820">
    <property type="component" value="Unassembled WGS sequence"/>
</dbReference>
<protein>
    <recommendedName>
        <fullName evidence="3">Type II toxin-antitoxin system HicA family toxin</fullName>
    </recommendedName>
</protein>
<dbReference type="EMBL" id="LMVO01000024">
    <property type="protein sequence ID" value="PAV09036.1"/>
    <property type="molecule type" value="Genomic_DNA"/>
</dbReference>
<dbReference type="RefSeq" id="WP_095642326.1">
    <property type="nucleotide sequence ID" value="NZ_LMVO01000024.1"/>
</dbReference>
<gene>
    <name evidence="1" type="ORF">ASJ83_08535</name>
</gene>
<evidence type="ECO:0008006" key="3">
    <source>
        <dbReference type="Google" id="ProtNLM"/>
    </source>
</evidence>